<name>A0ABN1LLS6_9ALTE</name>
<protein>
    <recommendedName>
        <fullName evidence="3">Lipoprotein</fullName>
    </recommendedName>
</protein>
<organism evidence="1 2">
    <name type="scientific">Aliiglaciecola litoralis</name>
    <dbReference type="NCBI Taxonomy" id="582857"/>
    <lineage>
        <taxon>Bacteria</taxon>
        <taxon>Pseudomonadati</taxon>
        <taxon>Pseudomonadota</taxon>
        <taxon>Gammaproteobacteria</taxon>
        <taxon>Alteromonadales</taxon>
        <taxon>Alteromonadaceae</taxon>
        <taxon>Aliiglaciecola</taxon>
    </lineage>
</organism>
<gene>
    <name evidence="1" type="ORF">GCM10009114_22810</name>
</gene>
<evidence type="ECO:0008006" key="3">
    <source>
        <dbReference type="Google" id="ProtNLM"/>
    </source>
</evidence>
<dbReference type="Proteomes" id="UP001500359">
    <property type="component" value="Unassembled WGS sequence"/>
</dbReference>
<proteinExistence type="predicted"/>
<reference evidence="1 2" key="1">
    <citation type="journal article" date="2019" name="Int. J. Syst. Evol. Microbiol.">
        <title>The Global Catalogue of Microorganisms (GCM) 10K type strain sequencing project: providing services to taxonomists for standard genome sequencing and annotation.</title>
        <authorList>
            <consortium name="The Broad Institute Genomics Platform"/>
            <consortium name="The Broad Institute Genome Sequencing Center for Infectious Disease"/>
            <person name="Wu L."/>
            <person name="Ma J."/>
        </authorList>
    </citation>
    <scope>NUCLEOTIDE SEQUENCE [LARGE SCALE GENOMIC DNA]</scope>
    <source>
        <strain evidence="1 2">JCM 15896</strain>
    </source>
</reference>
<evidence type="ECO:0000313" key="2">
    <source>
        <dbReference type="Proteomes" id="UP001500359"/>
    </source>
</evidence>
<evidence type="ECO:0000313" key="1">
    <source>
        <dbReference type="EMBL" id="GAA0857354.1"/>
    </source>
</evidence>
<sequence>MSKSPPHNRLMRSAIVSVTVVALHGCASNENPCEQILEVKQQHQDCERLRKTMSKTDYPQQALTAKLRYEEACTNLRYYRDEFDTICKNDGTAIGETRKKEQ</sequence>
<dbReference type="RefSeq" id="WP_343860047.1">
    <property type="nucleotide sequence ID" value="NZ_BAAAFD010000006.1"/>
</dbReference>
<comment type="caution">
    <text evidence="1">The sequence shown here is derived from an EMBL/GenBank/DDBJ whole genome shotgun (WGS) entry which is preliminary data.</text>
</comment>
<dbReference type="EMBL" id="BAAAFD010000006">
    <property type="protein sequence ID" value="GAA0857354.1"/>
    <property type="molecule type" value="Genomic_DNA"/>
</dbReference>
<accession>A0ABN1LLS6</accession>
<keyword evidence="2" id="KW-1185">Reference proteome</keyword>